<feature type="transmembrane region" description="Helical" evidence="1">
    <location>
        <begin position="64"/>
        <end position="87"/>
    </location>
</feature>
<sequence length="113" mass="11856">MSHFSPETTAQAEDRRTGYLAWGIILLFVGGMIMGAAWPTTEPGICFDSSGYCPPETSGGGPGFVVGILLAAIGQVLAAIGLIATGVKYGVQSAHFRPAARAPRAAKRFFLKR</sequence>
<organism evidence="2 3">
    <name type="scientific">Nocardioides abyssi</name>
    <dbReference type="NCBI Taxonomy" id="3058370"/>
    <lineage>
        <taxon>Bacteria</taxon>
        <taxon>Bacillati</taxon>
        <taxon>Actinomycetota</taxon>
        <taxon>Actinomycetes</taxon>
        <taxon>Propionibacteriales</taxon>
        <taxon>Nocardioidaceae</taxon>
        <taxon>Nocardioides</taxon>
    </lineage>
</organism>
<keyword evidence="1" id="KW-1133">Transmembrane helix</keyword>
<evidence type="ECO:0000313" key="2">
    <source>
        <dbReference type="EMBL" id="MDN4161093.1"/>
    </source>
</evidence>
<dbReference type="EMBL" id="JAUHJR010000002">
    <property type="protein sequence ID" value="MDN4161093.1"/>
    <property type="molecule type" value="Genomic_DNA"/>
</dbReference>
<feature type="transmembrane region" description="Helical" evidence="1">
    <location>
        <begin position="20"/>
        <end position="38"/>
    </location>
</feature>
<evidence type="ECO:0000313" key="3">
    <source>
        <dbReference type="Proteomes" id="UP001168537"/>
    </source>
</evidence>
<gene>
    <name evidence="2" type="ORF">QWY29_06960</name>
</gene>
<keyword evidence="3" id="KW-1185">Reference proteome</keyword>
<protein>
    <submittedName>
        <fullName evidence="2">Uncharacterized protein</fullName>
    </submittedName>
</protein>
<comment type="caution">
    <text evidence="2">The sequence shown here is derived from an EMBL/GenBank/DDBJ whole genome shotgun (WGS) entry which is preliminary data.</text>
</comment>
<keyword evidence="1" id="KW-0472">Membrane</keyword>
<accession>A0ABT8ESH2</accession>
<keyword evidence="1" id="KW-0812">Transmembrane</keyword>
<dbReference type="RefSeq" id="WP_300959974.1">
    <property type="nucleotide sequence ID" value="NZ_JAUHJR010000002.1"/>
</dbReference>
<name>A0ABT8ESH2_9ACTN</name>
<proteinExistence type="predicted"/>
<dbReference type="Proteomes" id="UP001168537">
    <property type="component" value="Unassembled WGS sequence"/>
</dbReference>
<reference evidence="2" key="1">
    <citation type="submission" date="2023-06" db="EMBL/GenBank/DDBJ databases">
        <title>Draft genome sequence of Nocardioides sp. SOB72.</title>
        <authorList>
            <person name="Zhang G."/>
        </authorList>
    </citation>
    <scope>NUCLEOTIDE SEQUENCE</scope>
    <source>
        <strain evidence="2">SOB72</strain>
    </source>
</reference>
<evidence type="ECO:0000256" key="1">
    <source>
        <dbReference type="SAM" id="Phobius"/>
    </source>
</evidence>